<dbReference type="GO" id="GO:0005509">
    <property type="term" value="F:calcium ion binding"/>
    <property type="evidence" value="ECO:0007669"/>
    <property type="project" value="InterPro"/>
</dbReference>
<dbReference type="AlphaFoldDB" id="A0AAV8T678"/>
<evidence type="ECO:0000256" key="3">
    <source>
        <dbReference type="ARBA" id="ARBA00022640"/>
    </source>
</evidence>
<dbReference type="Proteomes" id="UP001159364">
    <property type="component" value="Linkage Group LG06"/>
</dbReference>
<evidence type="ECO:0000313" key="8">
    <source>
        <dbReference type="EMBL" id="KAJ8761733.1"/>
    </source>
</evidence>
<dbReference type="EMBL" id="JAIWQS010000006">
    <property type="protein sequence ID" value="KAJ8761733.1"/>
    <property type="molecule type" value="Genomic_DNA"/>
</dbReference>
<evidence type="ECO:0000256" key="4">
    <source>
        <dbReference type="ARBA" id="ARBA00022946"/>
    </source>
</evidence>
<evidence type="ECO:0000256" key="2">
    <source>
        <dbReference type="ARBA" id="ARBA00022528"/>
    </source>
</evidence>
<name>A0AAV8T678_9ROSI</name>
<dbReference type="SUPFAM" id="SSF101112">
    <property type="entry name" value="Oxygen-evolving enhancer protein 3"/>
    <property type="match status" value="1"/>
</dbReference>
<dbReference type="PANTHER" id="PTHR33399">
    <property type="entry name" value="OXYGEN-EVOLVING ENHANCER PROTEIN 3-1, CHLOROPLASTIC"/>
    <property type="match status" value="1"/>
</dbReference>
<dbReference type="InterPro" id="IPR054099">
    <property type="entry name" value="PSII_PsbQ_pln"/>
</dbReference>
<dbReference type="GO" id="GO:0009767">
    <property type="term" value="P:photosynthetic electron transport chain"/>
    <property type="evidence" value="ECO:0007669"/>
    <property type="project" value="TreeGrafter"/>
</dbReference>
<evidence type="ECO:0000256" key="6">
    <source>
        <dbReference type="ARBA" id="ARBA00023136"/>
    </source>
</evidence>
<dbReference type="InterPro" id="IPR008797">
    <property type="entry name" value="PSII_PsbQ"/>
</dbReference>
<sequence length="184" mass="20785">MISSPVFPKQSLACHSPSFSCYLIPSFTSRRIYAKALNSYVNRRTVAITTLVSLLAAKEAGFSHHSAIALDLRLTAPGQTIEEADDGIRRHAQLLLEVKPLLESESWTEAQKLLRKSSSNLKQDLYTIIQNKPGRERPQLRKLYSILFNNVSQLDFAARDKDADRAFQYYKSISVALEDILSRI</sequence>
<evidence type="ECO:0000256" key="5">
    <source>
        <dbReference type="ARBA" id="ARBA00023078"/>
    </source>
</evidence>
<comment type="subcellular location">
    <subcellularLocation>
        <location evidence="1">Plastid</location>
        <location evidence="1">Chloroplast thylakoid membrane</location>
    </subcellularLocation>
</comment>
<keyword evidence="5" id="KW-0793">Thylakoid</keyword>
<comment type="caution">
    <text evidence="8">The sequence shown here is derived from an EMBL/GenBank/DDBJ whole genome shotgun (WGS) entry which is preliminary data.</text>
</comment>
<keyword evidence="9" id="KW-1185">Reference proteome</keyword>
<dbReference type="InterPro" id="IPR023222">
    <property type="entry name" value="PsbQ-like_dom_sf"/>
</dbReference>
<evidence type="ECO:0000256" key="7">
    <source>
        <dbReference type="ARBA" id="ARBA00035649"/>
    </source>
</evidence>
<keyword evidence="6" id="KW-0472">Membrane</keyword>
<dbReference type="GO" id="GO:0019898">
    <property type="term" value="C:extrinsic component of membrane"/>
    <property type="evidence" value="ECO:0007669"/>
    <property type="project" value="InterPro"/>
</dbReference>
<keyword evidence="4" id="KW-0809">Transit peptide</keyword>
<gene>
    <name evidence="8" type="ORF">K2173_004542</name>
</gene>
<keyword evidence="3" id="KW-0934">Plastid</keyword>
<dbReference type="PANTHER" id="PTHR33399:SF6">
    <property type="entry name" value="PSBQ-LIKE PROTEIN 3, CHLOROPLASTIC"/>
    <property type="match status" value="1"/>
</dbReference>
<evidence type="ECO:0000313" key="9">
    <source>
        <dbReference type="Proteomes" id="UP001159364"/>
    </source>
</evidence>
<dbReference type="Pfam" id="PF05757">
    <property type="entry name" value="PsbQ"/>
    <property type="match status" value="1"/>
</dbReference>
<dbReference type="GO" id="GO:0009654">
    <property type="term" value="C:photosystem II oxygen evolving complex"/>
    <property type="evidence" value="ECO:0007669"/>
    <property type="project" value="InterPro"/>
</dbReference>
<reference evidence="8 9" key="1">
    <citation type="submission" date="2021-09" db="EMBL/GenBank/DDBJ databases">
        <title>Genomic insights and catalytic innovation underlie evolution of tropane alkaloids biosynthesis.</title>
        <authorList>
            <person name="Wang Y.-J."/>
            <person name="Tian T."/>
            <person name="Huang J.-P."/>
            <person name="Huang S.-X."/>
        </authorList>
    </citation>
    <scope>NUCLEOTIDE SEQUENCE [LARGE SCALE GENOMIC DNA]</scope>
    <source>
        <strain evidence="8">KIB-2018</strain>
        <tissue evidence="8">Leaf</tissue>
    </source>
</reference>
<protein>
    <recommendedName>
        <fullName evidence="10">PsbQ-like protein 3, chloroplastic</fullName>
    </recommendedName>
</protein>
<dbReference type="GO" id="GO:0009535">
    <property type="term" value="C:chloroplast thylakoid membrane"/>
    <property type="evidence" value="ECO:0007669"/>
    <property type="project" value="UniProtKB-SubCell"/>
</dbReference>
<keyword evidence="2" id="KW-0150">Chloroplast</keyword>
<evidence type="ECO:0000256" key="1">
    <source>
        <dbReference type="ARBA" id="ARBA00004334"/>
    </source>
</evidence>
<dbReference type="Gene3D" id="1.20.120.290">
    <property type="entry name" value="Oxygen-evolving enhancer protein 3 (PsbQ), four-helix up-down bundle"/>
    <property type="match status" value="1"/>
</dbReference>
<organism evidence="8 9">
    <name type="scientific">Erythroxylum novogranatense</name>
    <dbReference type="NCBI Taxonomy" id="1862640"/>
    <lineage>
        <taxon>Eukaryota</taxon>
        <taxon>Viridiplantae</taxon>
        <taxon>Streptophyta</taxon>
        <taxon>Embryophyta</taxon>
        <taxon>Tracheophyta</taxon>
        <taxon>Spermatophyta</taxon>
        <taxon>Magnoliopsida</taxon>
        <taxon>eudicotyledons</taxon>
        <taxon>Gunneridae</taxon>
        <taxon>Pentapetalae</taxon>
        <taxon>rosids</taxon>
        <taxon>fabids</taxon>
        <taxon>Malpighiales</taxon>
        <taxon>Erythroxylaceae</taxon>
        <taxon>Erythroxylum</taxon>
    </lineage>
</organism>
<dbReference type="FunFam" id="1.20.120.290:FF:000004">
    <property type="entry name" value="Oxygen-evolving enhancer protein 3"/>
    <property type="match status" value="1"/>
</dbReference>
<accession>A0AAV8T678</accession>
<proteinExistence type="inferred from homology"/>
<evidence type="ECO:0008006" key="10">
    <source>
        <dbReference type="Google" id="ProtNLM"/>
    </source>
</evidence>
<comment type="similarity">
    <text evidence="7">Belongs to the PsbQ family.</text>
</comment>